<dbReference type="EMBL" id="JACOGI010000001">
    <property type="protein sequence ID" value="MBC3516040.1"/>
    <property type="molecule type" value="Genomic_DNA"/>
</dbReference>
<evidence type="ECO:0000313" key="2">
    <source>
        <dbReference type="Proteomes" id="UP000597668"/>
    </source>
</evidence>
<dbReference type="RefSeq" id="WP_186487839.1">
    <property type="nucleotide sequence ID" value="NZ_JACOGI010000001.1"/>
</dbReference>
<accession>A0A8J6INN2</accession>
<comment type="caution">
    <text evidence="1">The sequence shown here is derived from an EMBL/GenBank/DDBJ whole genome shotgun (WGS) entry which is preliminary data.</text>
</comment>
<evidence type="ECO:0000313" key="1">
    <source>
        <dbReference type="EMBL" id="MBC3516040.1"/>
    </source>
</evidence>
<name>A0A8J6INN2_9FIRM</name>
<dbReference type="Proteomes" id="UP000597668">
    <property type="component" value="Unassembled WGS sequence"/>
</dbReference>
<reference evidence="1" key="1">
    <citation type="submission" date="2020-08" db="EMBL/GenBank/DDBJ databases">
        <authorList>
            <person name="Liu C."/>
            <person name="Sun Q."/>
        </authorList>
    </citation>
    <scope>NUCLEOTIDE SEQUENCE</scope>
    <source>
        <strain evidence="1">NSJ-65</strain>
    </source>
</reference>
<proteinExistence type="predicted"/>
<gene>
    <name evidence="1" type="ORF">H8K20_06485</name>
</gene>
<keyword evidence="2" id="KW-1185">Reference proteome</keyword>
<protein>
    <submittedName>
        <fullName evidence="1">Uncharacterized protein</fullName>
    </submittedName>
</protein>
<dbReference type="AlphaFoldDB" id="A0A8J6INN2"/>
<sequence length="90" mass="10480">MADREIGGVLYCSTCCDRAVYQDACWLDKVDYIKQDWPHYIAYLTEHYQGDLIVGSYNGSEMLEEYIQGDLDGFATWMHNMDRAIQRPLC</sequence>
<organism evidence="1 2">
    <name type="scientific">Neobittarella massiliensis</name>
    <name type="common">ex Bilen et al. 2018</name>
    <dbReference type="NCBI Taxonomy" id="2041842"/>
    <lineage>
        <taxon>Bacteria</taxon>
        <taxon>Bacillati</taxon>
        <taxon>Bacillota</taxon>
        <taxon>Clostridia</taxon>
        <taxon>Eubacteriales</taxon>
        <taxon>Oscillospiraceae</taxon>
        <taxon>Neobittarella (ex Bilen et al. 2018)</taxon>
    </lineage>
</organism>